<comment type="caution">
    <text evidence="2">The sequence shown here is derived from an EMBL/GenBank/DDBJ whole genome shotgun (WGS) entry which is preliminary data.</text>
</comment>
<dbReference type="AlphaFoldDB" id="A0A544Z157"/>
<feature type="domain" description="DUF2268" evidence="1">
    <location>
        <begin position="93"/>
        <end position="286"/>
    </location>
</feature>
<gene>
    <name evidence="2" type="ORF">FLX08_08250</name>
</gene>
<dbReference type="InterPro" id="IPR018728">
    <property type="entry name" value="DUF2268"/>
</dbReference>
<dbReference type="Proteomes" id="UP000316541">
    <property type="component" value="Unassembled WGS sequence"/>
</dbReference>
<accession>A0A544Z157</accession>
<dbReference type="RefSeq" id="WP_142617619.1">
    <property type="nucleotide sequence ID" value="NZ_VIRM01000007.1"/>
</dbReference>
<name>A0A544Z157_9ACTN</name>
<protein>
    <submittedName>
        <fullName evidence="2">Peptidase</fullName>
    </submittedName>
</protein>
<sequence length="295" mass="31701">MEIIVHDTAPAMAELLAAPLAERPAALTAMLRPMWDAVPWMPVTDVVGMHHQGFGFRVDRDDERYPPALRRMRDAGVWEQVHDALTAAWKHQCEAVPGIRRPETLQVYIVLGDPDAEHLVRRNHGYLGMSGKGLVYLLVWPAEENLGRLGHCAVHELNHNIRTSNVPWEDPAAVTLGERVVSEGLAEAFVRELYGPEGLGPWSTSLQGAALDAACAAIAGAVNLTGMHNFTAYVHGDATAELMGQTPVGLPDHAGYPVGLRIVDAHLAASGLTAAESTVLPGKEILANAGLPVAR</sequence>
<evidence type="ECO:0000313" key="2">
    <source>
        <dbReference type="EMBL" id="TQS22372.1"/>
    </source>
</evidence>
<reference evidence="2 3" key="1">
    <citation type="submission" date="2019-07" db="EMBL/GenBank/DDBJ databases">
        <title>Microbispora hainanensis DSM 45428.</title>
        <authorList>
            <person name="Thawai C."/>
        </authorList>
    </citation>
    <scope>NUCLEOTIDE SEQUENCE [LARGE SCALE GENOMIC DNA]</scope>
    <source>
        <strain evidence="2 3">DSM 45428</strain>
    </source>
</reference>
<proteinExistence type="predicted"/>
<evidence type="ECO:0000259" key="1">
    <source>
        <dbReference type="Pfam" id="PF10026"/>
    </source>
</evidence>
<dbReference type="EMBL" id="VIRM01000007">
    <property type="protein sequence ID" value="TQS22372.1"/>
    <property type="molecule type" value="Genomic_DNA"/>
</dbReference>
<evidence type="ECO:0000313" key="3">
    <source>
        <dbReference type="Proteomes" id="UP000316541"/>
    </source>
</evidence>
<dbReference type="Pfam" id="PF10026">
    <property type="entry name" value="DUF2268"/>
    <property type="match status" value="1"/>
</dbReference>
<organism evidence="2 3">
    <name type="scientific">Microbispora hainanensis</name>
    <dbReference type="NCBI Taxonomy" id="568844"/>
    <lineage>
        <taxon>Bacteria</taxon>
        <taxon>Bacillati</taxon>
        <taxon>Actinomycetota</taxon>
        <taxon>Actinomycetes</taxon>
        <taxon>Streptosporangiales</taxon>
        <taxon>Streptosporangiaceae</taxon>
        <taxon>Microbispora</taxon>
    </lineage>
</organism>